<dbReference type="HOGENOM" id="CLU_2198047_0_0_1"/>
<keyword evidence="2" id="KW-1185">Reference proteome</keyword>
<accession>A0A0C3JLC7</accession>
<sequence length="108" mass="12474">MASRNNSIHDMVQEIKRLQTILDNMANIDKQCALEEDITRRILWTRHSGVRSAVGHIPAKVLHNILENDKMCNLVDRVKADQFLEEISRVFNGALDKLASDDQVHLRW</sequence>
<name>A0A0C3JLC7_PISTI</name>
<evidence type="ECO:0000313" key="1">
    <source>
        <dbReference type="EMBL" id="KIN98356.1"/>
    </source>
</evidence>
<reference evidence="1 2" key="1">
    <citation type="submission" date="2014-04" db="EMBL/GenBank/DDBJ databases">
        <authorList>
            <consortium name="DOE Joint Genome Institute"/>
            <person name="Kuo A."/>
            <person name="Kohler A."/>
            <person name="Costa M.D."/>
            <person name="Nagy L.G."/>
            <person name="Floudas D."/>
            <person name="Copeland A."/>
            <person name="Barry K.W."/>
            <person name="Cichocki N."/>
            <person name="Veneault-Fourrey C."/>
            <person name="LaButti K."/>
            <person name="Lindquist E.A."/>
            <person name="Lipzen A."/>
            <person name="Lundell T."/>
            <person name="Morin E."/>
            <person name="Murat C."/>
            <person name="Sun H."/>
            <person name="Tunlid A."/>
            <person name="Henrissat B."/>
            <person name="Grigoriev I.V."/>
            <person name="Hibbett D.S."/>
            <person name="Martin F."/>
            <person name="Nordberg H.P."/>
            <person name="Cantor M.N."/>
            <person name="Hua S.X."/>
        </authorList>
    </citation>
    <scope>NUCLEOTIDE SEQUENCE [LARGE SCALE GENOMIC DNA]</scope>
    <source>
        <strain evidence="1 2">Marx 270</strain>
    </source>
</reference>
<dbReference type="AlphaFoldDB" id="A0A0C3JLC7"/>
<protein>
    <submittedName>
        <fullName evidence="1">Uncharacterized protein</fullName>
    </submittedName>
</protein>
<proteinExistence type="predicted"/>
<reference evidence="2" key="2">
    <citation type="submission" date="2015-01" db="EMBL/GenBank/DDBJ databases">
        <title>Evolutionary Origins and Diversification of the Mycorrhizal Mutualists.</title>
        <authorList>
            <consortium name="DOE Joint Genome Institute"/>
            <consortium name="Mycorrhizal Genomics Consortium"/>
            <person name="Kohler A."/>
            <person name="Kuo A."/>
            <person name="Nagy L.G."/>
            <person name="Floudas D."/>
            <person name="Copeland A."/>
            <person name="Barry K.W."/>
            <person name="Cichocki N."/>
            <person name="Veneault-Fourrey C."/>
            <person name="LaButti K."/>
            <person name="Lindquist E.A."/>
            <person name="Lipzen A."/>
            <person name="Lundell T."/>
            <person name="Morin E."/>
            <person name="Murat C."/>
            <person name="Riley R."/>
            <person name="Ohm R."/>
            <person name="Sun H."/>
            <person name="Tunlid A."/>
            <person name="Henrissat B."/>
            <person name="Grigoriev I.V."/>
            <person name="Hibbett D.S."/>
            <person name="Martin F."/>
        </authorList>
    </citation>
    <scope>NUCLEOTIDE SEQUENCE [LARGE SCALE GENOMIC DNA]</scope>
    <source>
        <strain evidence="2">Marx 270</strain>
    </source>
</reference>
<evidence type="ECO:0000313" key="2">
    <source>
        <dbReference type="Proteomes" id="UP000054217"/>
    </source>
</evidence>
<gene>
    <name evidence="1" type="ORF">M404DRAFT_31360</name>
</gene>
<dbReference type="InParanoid" id="A0A0C3JLC7"/>
<dbReference type="EMBL" id="KN832016">
    <property type="protein sequence ID" value="KIN98356.1"/>
    <property type="molecule type" value="Genomic_DNA"/>
</dbReference>
<organism evidence="1 2">
    <name type="scientific">Pisolithus tinctorius Marx 270</name>
    <dbReference type="NCBI Taxonomy" id="870435"/>
    <lineage>
        <taxon>Eukaryota</taxon>
        <taxon>Fungi</taxon>
        <taxon>Dikarya</taxon>
        <taxon>Basidiomycota</taxon>
        <taxon>Agaricomycotina</taxon>
        <taxon>Agaricomycetes</taxon>
        <taxon>Agaricomycetidae</taxon>
        <taxon>Boletales</taxon>
        <taxon>Sclerodermatineae</taxon>
        <taxon>Pisolithaceae</taxon>
        <taxon>Pisolithus</taxon>
    </lineage>
</organism>
<dbReference type="OrthoDB" id="2646966at2759"/>
<dbReference type="Proteomes" id="UP000054217">
    <property type="component" value="Unassembled WGS sequence"/>
</dbReference>